<name>A0AAD6T228_9AGAR</name>
<dbReference type="GO" id="GO:0005794">
    <property type="term" value="C:Golgi apparatus"/>
    <property type="evidence" value="ECO:0007669"/>
    <property type="project" value="UniProtKB-ARBA"/>
</dbReference>
<dbReference type="GO" id="GO:0016740">
    <property type="term" value="F:transferase activity"/>
    <property type="evidence" value="ECO:0007669"/>
    <property type="project" value="UniProtKB-KW"/>
</dbReference>
<evidence type="ECO:0000256" key="5">
    <source>
        <dbReference type="ARBA" id="ARBA00022989"/>
    </source>
</evidence>
<keyword evidence="3 10" id="KW-0808">Transferase</keyword>
<reference evidence="10" key="1">
    <citation type="submission" date="2023-03" db="EMBL/GenBank/DDBJ databases">
        <title>Massive genome expansion in bonnet fungi (Mycena s.s.) driven by repeated elements and novel gene families across ecological guilds.</title>
        <authorList>
            <consortium name="Lawrence Berkeley National Laboratory"/>
            <person name="Harder C.B."/>
            <person name="Miyauchi S."/>
            <person name="Viragh M."/>
            <person name="Kuo A."/>
            <person name="Thoen E."/>
            <person name="Andreopoulos B."/>
            <person name="Lu D."/>
            <person name="Skrede I."/>
            <person name="Drula E."/>
            <person name="Henrissat B."/>
            <person name="Morin E."/>
            <person name="Kohler A."/>
            <person name="Barry K."/>
            <person name="LaButti K."/>
            <person name="Morin E."/>
            <person name="Salamov A."/>
            <person name="Lipzen A."/>
            <person name="Mereny Z."/>
            <person name="Hegedus B."/>
            <person name="Baldrian P."/>
            <person name="Stursova M."/>
            <person name="Weitz H."/>
            <person name="Taylor A."/>
            <person name="Grigoriev I.V."/>
            <person name="Nagy L.G."/>
            <person name="Martin F."/>
            <person name="Kauserud H."/>
        </authorList>
    </citation>
    <scope>NUCLEOTIDE SEQUENCE</scope>
    <source>
        <strain evidence="10">CBHHK200</strain>
    </source>
</reference>
<dbReference type="PANTHER" id="PTHR13533">
    <property type="entry name" value="N-ACETYLNEURAMINATE 9-O-ACETYLTRANSFERASE"/>
    <property type="match status" value="1"/>
</dbReference>
<dbReference type="PANTHER" id="PTHR13533:SF1">
    <property type="entry name" value="N-ACETYLNEURAMINATE 9-O-ACETYLTRANSFERASE"/>
    <property type="match status" value="1"/>
</dbReference>
<keyword evidence="6 8" id="KW-0472">Membrane</keyword>
<evidence type="ECO:0000256" key="1">
    <source>
        <dbReference type="ARBA" id="ARBA00004141"/>
    </source>
</evidence>
<evidence type="ECO:0000259" key="9">
    <source>
        <dbReference type="Pfam" id="PF07779"/>
    </source>
</evidence>
<evidence type="ECO:0000256" key="4">
    <source>
        <dbReference type="ARBA" id="ARBA00022692"/>
    </source>
</evidence>
<evidence type="ECO:0000256" key="6">
    <source>
        <dbReference type="ARBA" id="ARBA00023136"/>
    </source>
</evidence>
<evidence type="ECO:0000313" key="11">
    <source>
        <dbReference type="Proteomes" id="UP001218188"/>
    </source>
</evidence>
<comment type="subcellular location">
    <subcellularLocation>
        <location evidence="1">Membrane</location>
        <topology evidence="1">Multi-pass membrane protein</topology>
    </subcellularLocation>
</comment>
<evidence type="ECO:0000256" key="7">
    <source>
        <dbReference type="ARBA" id="ARBA00023180"/>
    </source>
</evidence>
<feature type="transmembrane region" description="Helical" evidence="8">
    <location>
        <begin position="350"/>
        <end position="370"/>
    </location>
</feature>
<keyword evidence="5 8" id="KW-1133">Transmembrane helix</keyword>
<evidence type="ECO:0000256" key="2">
    <source>
        <dbReference type="ARBA" id="ARBA00010666"/>
    </source>
</evidence>
<dbReference type="EMBL" id="JARJCM010000033">
    <property type="protein sequence ID" value="KAJ7038284.1"/>
    <property type="molecule type" value="Genomic_DNA"/>
</dbReference>
<evidence type="ECO:0000256" key="3">
    <source>
        <dbReference type="ARBA" id="ARBA00022679"/>
    </source>
</evidence>
<feature type="transmembrane region" description="Helical" evidence="8">
    <location>
        <begin position="525"/>
        <end position="546"/>
    </location>
</feature>
<dbReference type="Proteomes" id="UP001218188">
    <property type="component" value="Unassembled WGS sequence"/>
</dbReference>
<evidence type="ECO:0000313" key="10">
    <source>
        <dbReference type="EMBL" id="KAJ7038284.1"/>
    </source>
</evidence>
<accession>A0AAD6T228</accession>
<dbReference type="GO" id="GO:0016020">
    <property type="term" value="C:membrane"/>
    <property type="evidence" value="ECO:0007669"/>
    <property type="project" value="UniProtKB-SubCell"/>
</dbReference>
<feature type="transmembrane region" description="Helical" evidence="8">
    <location>
        <begin position="417"/>
        <end position="437"/>
    </location>
</feature>
<protein>
    <submittedName>
        <fullName evidence="10">10 TM acyl transferase domain found in Cas1p-domain-containing protein</fullName>
    </submittedName>
</protein>
<proteinExistence type="inferred from homology"/>
<feature type="transmembrane region" description="Helical" evidence="8">
    <location>
        <begin position="495"/>
        <end position="518"/>
    </location>
</feature>
<evidence type="ECO:0000256" key="8">
    <source>
        <dbReference type="SAM" id="Phobius"/>
    </source>
</evidence>
<dbReference type="InterPro" id="IPR012419">
    <property type="entry name" value="Cas1_AcylTrans_dom"/>
</dbReference>
<dbReference type="Pfam" id="PF07779">
    <property type="entry name" value="Cas1_AcylT"/>
    <property type="match status" value="1"/>
</dbReference>
<comment type="caution">
    <text evidence="10">The sequence shown here is derived from an EMBL/GenBank/DDBJ whole genome shotgun (WGS) entry which is preliminary data.</text>
</comment>
<feature type="transmembrane region" description="Helical" evidence="8">
    <location>
        <begin position="473"/>
        <end position="489"/>
    </location>
</feature>
<gene>
    <name evidence="10" type="ORF">C8F04DRAFT_1209570</name>
</gene>
<dbReference type="AlphaFoldDB" id="A0AAD6T228"/>
<comment type="similarity">
    <text evidence="2">Belongs to the PC-esterase family. CASD1 subfamily.</text>
</comment>
<feature type="transmembrane region" description="Helical" evidence="8">
    <location>
        <begin position="443"/>
        <end position="461"/>
    </location>
</feature>
<feature type="domain" description="Cas1p 10 TM acyl transferase" evidence="9">
    <location>
        <begin position="300"/>
        <end position="725"/>
    </location>
</feature>
<sequence length="771" mass="86852">MYLHWRWAAGFLSLVISLLGVLTRYALLDRFDPLHCGALLHQGAWLDRSLTVWQPNGCMLHNYTPQDGSTCLQSRELIFIGDSITRNLFFQFGKLLDPTLNLPVGAENKHQDQSLLTASQIHLLFYWDPFLNSSHIQRLAAPRGVENAPRPALLIIGAGLWYLRYADGSGGLAAYESRIESILDALVEGNSVADEVVILPVEDIISSKLSAERARSIHHSDVDAMNSDLLHRIKPLTGKYLSLFQRPSTPLPVSLPLVFNQMLDPSQTEDGLHFSDSVVRTQANILLNFRCNEHLPKTPPMNKTCCRRYPAPTVVQLLILVAVMLWATCTVYVRRQGKQYWTLQREQRSALAIGVSIALIYVADRTGLWLKEQKNYTPQAFASLCLAALVVGLATVKPGEKDLGFLNREQTDEWKGWMQVVILIYHYTGASQVSGIYNPVRVLVAAYLFMTGYGHTTFYLLKADYGFTRVAQVLIRLNLFTLLLAYTMATDYLFYYFAPLVSLWFCVIYLTMAIGARFNDRMSILVCKILSSGIVVGALMRQSWILETVSSLLRQVFRINWSAREWGFRVNLDLYIVYVGQLTALGVTKVREHRLMEHRYWPLFQKLAIAVSTSLSQGSKFTYNTWHPWISWLPVLAFVVLRNANSTLRASSSRAFASIGTCSLETFIIQSHFFLAADSKGVLVIIPGVDWRPFNFGITWTAFIYISHLVAEASADLTQRLCATSSPTLPLPPAQDDLEEKAAGPSRFGLKRKLGMVAGLMWIANMLWESD</sequence>
<organism evidence="10 11">
    <name type="scientific">Mycena alexandri</name>
    <dbReference type="NCBI Taxonomy" id="1745969"/>
    <lineage>
        <taxon>Eukaryota</taxon>
        <taxon>Fungi</taxon>
        <taxon>Dikarya</taxon>
        <taxon>Basidiomycota</taxon>
        <taxon>Agaricomycotina</taxon>
        <taxon>Agaricomycetes</taxon>
        <taxon>Agaricomycetidae</taxon>
        <taxon>Agaricales</taxon>
        <taxon>Marasmiineae</taxon>
        <taxon>Mycenaceae</taxon>
        <taxon>Mycena</taxon>
    </lineage>
</organism>
<keyword evidence="11" id="KW-1185">Reference proteome</keyword>
<dbReference type="GO" id="GO:0005975">
    <property type="term" value="P:carbohydrate metabolic process"/>
    <property type="evidence" value="ECO:0007669"/>
    <property type="project" value="UniProtKB-ARBA"/>
</dbReference>
<keyword evidence="7" id="KW-0325">Glycoprotein</keyword>
<keyword evidence="4 8" id="KW-0812">Transmembrane</keyword>
<feature type="transmembrane region" description="Helical" evidence="8">
    <location>
        <begin position="309"/>
        <end position="329"/>
    </location>
</feature>
<feature type="transmembrane region" description="Helical" evidence="8">
    <location>
        <begin position="376"/>
        <end position="396"/>
    </location>
</feature>